<sequence length="115" mass="13432">MFLMFTALSSMIITYPLEFEITRREHFNRWFSLKAYYLATMVADIPVQLLCTVIYCVTVYFISKQPLELDRFAMFLLICVFLTLYSQGMGVLVGMILDVKVGNIYREMSNQSILK</sequence>
<dbReference type="GO" id="GO:0140359">
    <property type="term" value="F:ABC-type transporter activity"/>
    <property type="evidence" value="ECO:0007669"/>
    <property type="project" value="InterPro"/>
</dbReference>
<evidence type="ECO:0000313" key="8">
    <source>
        <dbReference type="Proteomes" id="UP000079169"/>
    </source>
</evidence>
<evidence type="ECO:0000256" key="4">
    <source>
        <dbReference type="ARBA" id="ARBA00022989"/>
    </source>
</evidence>
<dbReference type="Pfam" id="PF01061">
    <property type="entry name" value="ABC2_membrane"/>
    <property type="match status" value="1"/>
</dbReference>
<gene>
    <name evidence="9" type="primary">LOC113469161</name>
</gene>
<dbReference type="PaxDb" id="121845-A0A3Q0J6W7"/>
<dbReference type="STRING" id="121845.A0A3Q0J6W7"/>
<feature type="domain" description="ABC-2 type transporter transmembrane" evidence="7">
    <location>
        <begin position="1"/>
        <end position="97"/>
    </location>
</feature>
<accession>A0A3Q0J6W7</accession>
<comment type="subcellular location">
    <subcellularLocation>
        <location evidence="1">Membrane</location>
        <topology evidence="1">Multi-pass membrane protein</topology>
    </subcellularLocation>
</comment>
<dbReference type="InterPro" id="IPR013525">
    <property type="entry name" value="ABC2_TM"/>
</dbReference>
<dbReference type="GeneID" id="113469161"/>
<name>A0A3Q0J6W7_DIACI</name>
<keyword evidence="3 6" id="KW-0812">Transmembrane</keyword>
<evidence type="ECO:0000256" key="5">
    <source>
        <dbReference type="ARBA" id="ARBA00023136"/>
    </source>
</evidence>
<dbReference type="RefSeq" id="XP_026682455.1">
    <property type="nucleotide sequence ID" value="XM_026826654.1"/>
</dbReference>
<evidence type="ECO:0000313" key="9">
    <source>
        <dbReference type="RefSeq" id="XP_026682455.1"/>
    </source>
</evidence>
<keyword evidence="4 6" id="KW-1133">Transmembrane helix</keyword>
<keyword evidence="5 6" id="KW-0472">Membrane</keyword>
<dbReference type="PANTHER" id="PTHR48041">
    <property type="entry name" value="ABC TRANSPORTER G FAMILY MEMBER 28"/>
    <property type="match status" value="1"/>
</dbReference>
<evidence type="ECO:0000259" key="7">
    <source>
        <dbReference type="Pfam" id="PF01061"/>
    </source>
</evidence>
<dbReference type="GO" id="GO:0005886">
    <property type="term" value="C:plasma membrane"/>
    <property type="evidence" value="ECO:0007669"/>
    <property type="project" value="TreeGrafter"/>
</dbReference>
<proteinExistence type="predicted"/>
<evidence type="ECO:0000256" key="2">
    <source>
        <dbReference type="ARBA" id="ARBA00022448"/>
    </source>
</evidence>
<dbReference type="KEGG" id="dci:113469161"/>
<feature type="transmembrane region" description="Helical" evidence="6">
    <location>
        <begin position="74"/>
        <end position="97"/>
    </location>
</feature>
<organism evidence="8 9">
    <name type="scientific">Diaphorina citri</name>
    <name type="common">Asian citrus psyllid</name>
    <dbReference type="NCBI Taxonomy" id="121845"/>
    <lineage>
        <taxon>Eukaryota</taxon>
        <taxon>Metazoa</taxon>
        <taxon>Ecdysozoa</taxon>
        <taxon>Arthropoda</taxon>
        <taxon>Hexapoda</taxon>
        <taxon>Insecta</taxon>
        <taxon>Pterygota</taxon>
        <taxon>Neoptera</taxon>
        <taxon>Paraneoptera</taxon>
        <taxon>Hemiptera</taxon>
        <taxon>Sternorrhyncha</taxon>
        <taxon>Psylloidea</taxon>
        <taxon>Psyllidae</taxon>
        <taxon>Diaphorininae</taxon>
        <taxon>Diaphorina</taxon>
    </lineage>
</organism>
<dbReference type="Proteomes" id="UP000079169">
    <property type="component" value="Unplaced"/>
</dbReference>
<feature type="transmembrane region" description="Helical" evidence="6">
    <location>
        <begin position="35"/>
        <end position="62"/>
    </location>
</feature>
<evidence type="ECO:0000256" key="1">
    <source>
        <dbReference type="ARBA" id="ARBA00004141"/>
    </source>
</evidence>
<protein>
    <submittedName>
        <fullName evidence="9">ATP-binding cassette sub-family G member 4-like</fullName>
    </submittedName>
</protein>
<keyword evidence="2" id="KW-0813">Transport</keyword>
<dbReference type="PANTHER" id="PTHR48041:SF133">
    <property type="entry name" value="GH24286P"/>
    <property type="match status" value="1"/>
</dbReference>
<keyword evidence="8" id="KW-1185">Reference proteome</keyword>
<reference evidence="9" key="1">
    <citation type="submission" date="2025-08" db="UniProtKB">
        <authorList>
            <consortium name="RefSeq"/>
        </authorList>
    </citation>
    <scope>IDENTIFICATION</scope>
</reference>
<dbReference type="AlphaFoldDB" id="A0A3Q0J6W7"/>
<evidence type="ECO:0000256" key="6">
    <source>
        <dbReference type="SAM" id="Phobius"/>
    </source>
</evidence>
<dbReference type="InterPro" id="IPR050352">
    <property type="entry name" value="ABCG_transporters"/>
</dbReference>
<evidence type="ECO:0000256" key="3">
    <source>
        <dbReference type="ARBA" id="ARBA00022692"/>
    </source>
</evidence>